<dbReference type="GO" id="GO:0005524">
    <property type="term" value="F:ATP binding"/>
    <property type="evidence" value="ECO:0007669"/>
    <property type="project" value="UniProtKB-KW"/>
</dbReference>
<gene>
    <name evidence="6" type="ORF">HDA36_005845</name>
</gene>
<keyword evidence="2" id="KW-0813">Transport</keyword>
<dbReference type="PROSITE" id="PS50893">
    <property type="entry name" value="ABC_TRANSPORTER_2"/>
    <property type="match status" value="1"/>
</dbReference>
<evidence type="ECO:0000256" key="2">
    <source>
        <dbReference type="ARBA" id="ARBA00022448"/>
    </source>
</evidence>
<sequence>MRIEISGLTKAYRRGRRVLDGVDLRADGVLGLLGANGAGKTTLMRILAGTLRPTAGRVTVGGHDLGGAAGRREVQRVTGYLPQELEPYPDLTGREFLDYMALLNGLGGHRERRARIEELLAEVGLVDEGDRRISTYSGGMRRRIGIAQALLGDPRLLIVDEPTSGLDPEERMRFRSLLAALGREPGRTVLLSTHILDDVAQSCPQAAVLERGRIVFHGPTADLARAAEGRVCLVPADAPLPADAVLIGAAGTGRRIITDAPPPGARPVAPTLEEGFTALLRRVRADGRR</sequence>
<dbReference type="PANTHER" id="PTHR43335">
    <property type="entry name" value="ABC TRANSPORTER, ATP-BINDING PROTEIN"/>
    <property type="match status" value="1"/>
</dbReference>
<dbReference type="PROSITE" id="PS00211">
    <property type="entry name" value="ABC_TRANSPORTER_1"/>
    <property type="match status" value="1"/>
</dbReference>
<dbReference type="InterPro" id="IPR017871">
    <property type="entry name" value="ABC_transporter-like_CS"/>
</dbReference>
<reference evidence="6 7" key="1">
    <citation type="submission" date="2020-08" db="EMBL/GenBank/DDBJ databases">
        <title>Sequencing the genomes of 1000 actinobacteria strains.</title>
        <authorList>
            <person name="Klenk H.-P."/>
        </authorList>
    </citation>
    <scope>NUCLEOTIDE SEQUENCE [LARGE SCALE GENOMIC DNA]</scope>
    <source>
        <strain evidence="6 7">DSM 44551</strain>
    </source>
</reference>
<dbReference type="PANTHER" id="PTHR43335:SF2">
    <property type="entry name" value="ABC TRANSPORTER, ATP-BINDING PROTEIN"/>
    <property type="match status" value="1"/>
</dbReference>
<dbReference type="Gene3D" id="3.40.50.300">
    <property type="entry name" value="P-loop containing nucleotide triphosphate hydrolases"/>
    <property type="match status" value="1"/>
</dbReference>
<dbReference type="GO" id="GO:0016887">
    <property type="term" value="F:ATP hydrolysis activity"/>
    <property type="evidence" value="ECO:0007669"/>
    <property type="project" value="InterPro"/>
</dbReference>
<organism evidence="6 7">
    <name type="scientific">Nocardiopsis composta</name>
    <dbReference type="NCBI Taxonomy" id="157465"/>
    <lineage>
        <taxon>Bacteria</taxon>
        <taxon>Bacillati</taxon>
        <taxon>Actinomycetota</taxon>
        <taxon>Actinomycetes</taxon>
        <taxon>Streptosporangiales</taxon>
        <taxon>Nocardiopsidaceae</taxon>
        <taxon>Nocardiopsis</taxon>
    </lineage>
</organism>
<evidence type="ECO:0000256" key="1">
    <source>
        <dbReference type="ARBA" id="ARBA00005417"/>
    </source>
</evidence>
<evidence type="ECO:0000313" key="6">
    <source>
        <dbReference type="EMBL" id="MBB5435697.1"/>
    </source>
</evidence>
<evidence type="ECO:0000313" key="7">
    <source>
        <dbReference type="Proteomes" id="UP000572635"/>
    </source>
</evidence>
<dbReference type="Pfam" id="PF00005">
    <property type="entry name" value="ABC_tran"/>
    <property type="match status" value="1"/>
</dbReference>
<dbReference type="SUPFAM" id="SSF52540">
    <property type="entry name" value="P-loop containing nucleoside triphosphate hydrolases"/>
    <property type="match status" value="1"/>
</dbReference>
<dbReference type="AlphaFoldDB" id="A0A7W8QSD0"/>
<evidence type="ECO:0000256" key="3">
    <source>
        <dbReference type="ARBA" id="ARBA00022741"/>
    </source>
</evidence>
<dbReference type="Proteomes" id="UP000572635">
    <property type="component" value="Unassembled WGS sequence"/>
</dbReference>
<name>A0A7W8QSD0_9ACTN</name>
<dbReference type="EMBL" id="JACHDB010000002">
    <property type="protein sequence ID" value="MBB5435697.1"/>
    <property type="molecule type" value="Genomic_DNA"/>
</dbReference>
<keyword evidence="4" id="KW-0067">ATP-binding</keyword>
<evidence type="ECO:0000256" key="4">
    <source>
        <dbReference type="ARBA" id="ARBA00022840"/>
    </source>
</evidence>
<comment type="caution">
    <text evidence="6">The sequence shown here is derived from an EMBL/GenBank/DDBJ whole genome shotgun (WGS) entry which is preliminary data.</text>
</comment>
<dbReference type="InterPro" id="IPR003593">
    <property type="entry name" value="AAA+_ATPase"/>
</dbReference>
<keyword evidence="3" id="KW-0547">Nucleotide-binding</keyword>
<keyword evidence="7" id="KW-1185">Reference proteome</keyword>
<evidence type="ECO:0000259" key="5">
    <source>
        <dbReference type="PROSITE" id="PS50893"/>
    </source>
</evidence>
<feature type="domain" description="ABC transporter" evidence="5">
    <location>
        <begin position="3"/>
        <end position="236"/>
    </location>
</feature>
<dbReference type="SMART" id="SM00382">
    <property type="entry name" value="AAA"/>
    <property type="match status" value="1"/>
</dbReference>
<dbReference type="InterPro" id="IPR003439">
    <property type="entry name" value="ABC_transporter-like_ATP-bd"/>
</dbReference>
<dbReference type="RefSeq" id="WP_184398690.1">
    <property type="nucleotide sequence ID" value="NZ_BAAAJD010000027.1"/>
</dbReference>
<protein>
    <submittedName>
        <fullName evidence="6">ABC-type multidrug transport system ATPase subunit</fullName>
    </submittedName>
</protein>
<comment type="similarity">
    <text evidence="1">Belongs to the ABC transporter superfamily.</text>
</comment>
<accession>A0A7W8QSD0</accession>
<proteinExistence type="inferred from homology"/>
<dbReference type="InterPro" id="IPR027417">
    <property type="entry name" value="P-loop_NTPase"/>
</dbReference>